<proteinExistence type="predicted"/>
<evidence type="ECO:0000256" key="1">
    <source>
        <dbReference type="SAM" id="MobiDB-lite"/>
    </source>
</evidence>
<feature type="region of interest" description="Disordered" evidence="1">
    <location>
        <begin position="44"/>
        <end position="111"/>
    </location>
</feature>
<feature type="chain" id="PRO_5035804408" evidence="2">
    <location>
        <begin position="17"/>
        <end position="136"/>
    </location>
</feature>
<feature type="compositionally biased region" description="Low complexity" evidence="1">
    <location>
        <begin position="59"/>
        <end position="85"/>
    </location>
</feature>
<evidence type="ECO:0000256" key="2">
    <source>
        <dbReference type="SAM" id="SignalP"/>
    </source>
</evidence>
<dbReference type="Proteomes" id="UP000829720">
    <property type="component" value="Unassembled WGS sequence"/>
</dbReference>
<gene>
    <name evidence="3" type="ORF">AGOR_G00238550</name>
</gene>
<dbReference type="EMBL" id="JAERUA010000024">
    <property type="protein sequence ID" value="KAI1882790.1"/>
    <property type="molecule type" value="Genomic_DNA"/>
</dbReference>
<organism evidence="3 4">
    <name type="scientific">Albula goreensis</name>
    <dbReference type="NCBI Taxonomy" id="1534307"/>
    <lineage>
        <taxon>Eukaryota</taxon>
        <taxon>Metazoa</taxon>
        <taxon>Chordata</taxon>
        <taxon>Craniata</taxon>
        <taxon>Vertebrata</taxon>
        <taxon>Euteleostomi</taxon>
        <taxon>Actinopterygii</taxon>
        <taxon>Neopterygii</taxon>
        <taxon>Teleostei</taxon>
        <taxon>Albuliformes</taxon>
        <taxon>Albulidae</taxon>
        <taxon>Albula</taxon>
    </lineage>
</organism>
<name>A0A8T3CFZ8_9TELE</name>
<dbReference type="AlphaFoldDB" id="A0A8T3CFZ8"/>
<sequence length="136" mass="14860">MRALWIGCRCNSGARAGLFSWLLVAVRRPLKYHSRSPLKLPFLFQAPGHSQPDMRHHSQMASPAQAQTPPARATSTHPSRTTTTPLGITEPEDRPEQSKGRCQHSSSLQLSMPPASAIIVTIKVGSPQLDQSSDVQ</sequence>
<accession>A0A8T3CFZ8</accession>
<feature type="signal peptide" evidence="2">
    <location>
        <begin position="1"/>
        <end position="16"/>
    </location>
</feature>
<evidence type="ECO:0000313" key="4">
    <source>
        <dbReference type="Proteomes" id="UP000829720"/>
    </source>
</evidence>
<reference evidence="3" key="1">
    <citation type="submission" date="2021-01" db="EMBL/GenBank/DDBJ databases">
        <authorList>
            <person name="Zahm M."/>
            <person name="Roques C."/>
            <person name="Cabau C."/>
            <person name="Klopp C."/>
            <person name="Donnadieu C."/>
            <person name="Jouanno E."/>
            <person name="Lampietro C."/>
            <person name="Louis A."/>
            <person name="Herpin A."/>
            <person name="Echchiki A."/>
            <person name="Berthelot C."/>
            <person name="Parey E."/>
            <person name="Roest-Crollius H."/>
            <person name="Braasch I."/>
            <person name="Postlethwait J."/>
            <person name="Bobe J."/>
            <person name="Montfort J."/>
            <person name="Bouchez O."/>
            <person name="Begum T."/>
            <person name="Mejri S."/>
            <person name="Adams A."/>
            <person name="Chen W.-J."/>
            <person name="Guiguen Y."/>
        </authorList>
    </citation>
    <scope>NUCLEOTIDE SEQUENCE</scope>
    <source>
        <tissue evidence="3">Blood</tissue>
    </source>
</reference>
<evidence type="ECO:0000313" key="3">
    <source>
        <dbReference type="EMBL" id="KAI1882790.1"/>
    </source>
</evidence>
<keyword evidence="2" id="KW-0732">Signal</keyword>
<protein>
    <submittedName>
        <fullName evidence="3">Uncharacterized protein</fullName>
    </submittedName>
</protein>
<comment type="caution">
    <text evidence="3">The sequence shown here is derived from an EMBL/GenBank/DDBJ whole genome shotgun (WGS) entry which is preliminary data.</text>
</comment>
<keyword evidence="4" id="KW-1185">Reference proteome</keyword>
<dbReference type="OrthoDB" id="10517452at2759"/>